<evidence type="ECO:0000256" key="1">
    <source>
        <dbReference type="SAM" id="Phobius"/>
    </source>
</evidence>
<keyword evidence="1" id="KW-1133">Transmembrane helix</keyword>
<organism evidence="2 3">
    <name type="scientific">Leptospira interrogans serovar Pyrogenes str. L0374</name>
    <dbReference type="NCBI Taxonomy" id="1049928"/>
    <lineage>
        <taxon>Bacteria</taxon>
        <taxon>Pseudomonadati</taxon>
        <taxon>Spirochaetota</taxon>
        <taxon>Spirochaetia</taxon>
        <taxon>Leptospirales</taxon>
        <taxon>Leptospiraceae</taxon>
        <taxon>Leptospira</taxon>
    </lineage>
</organism>
<reference evidence="2 3" key="1">
    <citation type="submission" date="2013-01" db="EMBL/GenBank/DDBJ databases">
        <authorList>
            <person name="Harkins D.M."/>
            <person name="Durkin A.S."/>
            <person name="Brinkac L.M."/>
            <person name="Haft D.H."/>
            <person name="Selengut J.D."/>
            <person name="Sanka R."/>
            <person name="DePew J."/>
            <person name="Purushe J."/>
            <person name="Peacock S.J."/>
            <person name="Thaipadungpanit J."/>
            <person name="Wuthiekanun V.W."/>
            <person name="Day N.P."/>
            <person name="Vinetz J.M."/>
            <person name="Sutton G.G."/>
            <person name="Nierman W.C."/>
            <person name="Fouts D.E."/>
        </authorList>
    </citation>
    <scope>NUCLEOTIDE SEQUENCE [LARGE SCALE GENOMIC DNA]</scope>
    <source>
        <strain evidence="2 3">L0374</strain>
    </source>
</reference>
<name>M6KC72_LEPIR</name>
<dbReference type="Proteomes" id="UP000012137">
    <property type="component" value="Unassembled WGS sequence"/>
</dbReference>
<gene>
    <name evidence="2" type="ORF">LEP1GSC083_4136</name>
</gene>
<keyword evidence="1" id="KW-0472">Membrane</keyword>
<dbReference type="AlphaFoldDB" id="M6KC72"/>
<feature type="transmembrane region" description="Helical" evidence="1">
    <location>
        <begin position="35"/>
        <end position="59"/>
    </location>
</feature>
<protein>
    <recommendedName>
        <fullName evidence="4">PF07119 family protein</fullName>
    </recommendedName>
</protein>
<evidence type="ECO:0000313" key="2">
    <source>
        <dbReference type="EMBL" id="EMN31731.1"/>
    </source>
</evidence>
<evidence type="ECO:0000313" key="3">
    <source>
        <dbReference type="Proteomes" id="UP000012137"/>
    </source>
</evidence>
<feature type="transmembrane region" description="Helical" evidence="1">
    <location>
        <begin position="6"/>
        <end position="23"/>
    </location>
</feature>
<feature type="transmembrane region" description="Helical" evidence="1">
    <location>
        <begin position="79"/>
        <end position="102"/>
    </location>
</feature>
<accession>M6KC72</accession>
<evidence type="ECO:0008006" key="4">
    <source>
        <dbReference type="Google" id="ProtNLM"/>
    </source>
</evidence>
<dbReference type="EMBL" id="AHMZ02000053">
    <property type="protein sequence ID" value="EMN31731.1"/>
    <property type="molecule type" value="Genomic_DNA"/>
</dbReference>
<sequence>MIRKNIILFLIVLNLNCLTLTYMKLANNDRDDEAYFPYTGTLGNVAIILFGPLLVTAPLPGKLTGQEESSFLAFWLSRFIDLPLCLIADTVLLPGTLPYYIYVKSGRPWSSSWYHRKYEKKVTSFRDQNPPYIALKSIISSNDLTALQRFLKLYDVVALEKRSGIYKKKICFLMNIHGPTIFILVRLES</sequence>
<keyword evidence="1" id="KW-0812">Transmembrane</keyword>
<comment type="caution">
    <text evidence="2">The sequence shown here is derived from an EMBL/GenBank/DDBJ whole genome shotgun (WGS) entry which is preliminary data.</text>
</comment>
<proteinExistence type="predicted"/>